<evidence type="ECO:0000256" key="2">
    <source>
        <dbReference type="ARBA" id="ARBA00022448"/>
    </source>
</evidence>
<dbReference type="InterPro" id="IPR003439">
    <property type="entry name" value="ABC_transporter-like_ATP-bd"/>
</dbReference>
<name>A0A1J5R150_9ZZZZ</name>
<dbReference type="PANTHER" id="PTHR43297">
    <property type="entry name" value="OLIGOPEPTIDE TRANSPORT ATP-BINDING PROTEIN APPD"/>
    <property type="match status" value="1"/>
</dbReference>
<proteinExistence type="predicted"/>
<dbReference type="FunFam" id="3.40.50.300:FF:000016">
    <property type="entry name" value="Oligopeptide ABC transporter ATP-binding component"/>
    <property type="match status" value="1"/>
</dbReference>
<sequence length="323" mass="34839">MALLEIENLSVAFGRPQAPLIAVEGVDLAIDEGEVVGVVGESGSGKSVSSLAIMGLIDPPGRVSARRMELAGRNLLTISARERRSMLGRDVAMIFQDPMASLNPCFTVAHQLMETLAVHVGGSARARRARALELLRQVDMPDPERRLDAYPHQLSGGMSQRVMVAMAIACNPRLLIADEPTTALDVTIQAQMLDLLLALQKQCGMALLLITHDLGVVAQTAQRVVVMYAGQVVETGTLPRIFEAPRHPYTQALLAALPENNVGRKRLQTIPGTVPGQFDRPAGCLLQPRCAFAAPRCERERPALAGEPGRLVRCHFPLGGETR</sequence>
<dbReference type="InterPro" id="IPR050388">
    <property type="entry name" value="ABC_Ni/Peptide_Import"/>
</dbReference>
<dbReference type="GO" id="GO:0005524">
    <property type="term" value="F:ATP binding"/>
    <property type="evidence" value="ECO:0007669"/>
    <property type="project" value="UniProtKB-KW"/>
</dbReference>
<dbReference type="InterPro" id="IPR003593">
    <property type="entry name" value="AAA+_ATPase"/>
</dbReference>
<dbReference type="SUPFAM" id="SSF52540">
    <property type="entry name" value="P-loop containing nucleoside triphosphate hydrolases"/>
    <property type="match status" value="1"/>
</dbReference>
<keyword evidence="2" id="KW-0813">Transport</keyword>
<dbReference type="EMBL" id="MLJW01000320">
    <property type="protein sequence ID" value="OIQ89678.1"/>
    <property type="molecule type" value="Genomic_DNA"/>
</dbReference>
<evidence type="ECO:0000256" key="1">
    <source>
        <dbReference type="ARBA" id="ARBA00004202"/>
    </source>
</evidence>
<evidence type="ECO:0000256" key="6">
    <source>
        <dbReference type="ARBA" id="ARBA00023136"/>
    </source>
</evidence>
<dbReference type="GO" id="GO:0005886">
    <property type="term" value="C:plasma membrane"/>
    <property type="evidence" value="ECO:0007669"/>
    <property type="project" value="UniProtKB-SubCell"/>
</dbReference>
<evidence type="ECO:0000256" key="4">
    <source>
        <dbReference type="ARBA" id="ARBA00022741"/>
    </source>
</evidence>
<evidence type="ECO:0000313" key="8">
    <source>
        <dbReference type="EMBL" id="OIQ89678.1"/>
    </source>
</evidence>
<dbReference type="AlphaFoldDB" id="A0A1J5R150"/>
<dbReference type="Pfam" id="PF08352">
    <property type="entry name" value="oligo_HPY"/>
    <property type="match status" value="1"/>
</dbReference>
<organism evidence="8">
    <name type="scientific">mine drainage metagenome</name>
    <dbReference type="NCBI Taxonomy" id="410659"/>
    <lineage>
        <taxon>unclassified sequences</taxon>
        <taxon>metagenomes</taxon>
        <taxon>ecological metagenomes</taxon>
    </lineage>
</organism>
<keyword evidence="3" id="KW-1003">Cell membrane</keyword>
<keyword evidence="5 8" id="KW-0067">ATP-binding</keyword>
<reference evidence="8" key="1">
    <citation type="submission" date="2016-10" db="EMBL/GenBank/DDBJ databases">
        <title>Sequence of Gallionella enrichment culture.</title>
        <authorList>
            <person name="Poehlein A."/>
            <person name="Muehling M."/>
            <person name="Daniel R."/>
        </authorList>
    </citation>
    <scope>NUCLEOTIDE SEQUENCE</scope>
</reference>
<gene>
    <name evidence="8" type="primary">oppD_7</name>
    <name evidence="8" type="ORF">GALL_284410</name>
</gene>
<dbReference type="GO" id="GO:0015833">
    <property type="term" value="P:peptide transport"/>
    <property type="evidence" value="ECO:0007669"/>
    <property type="project" value="InterPro"/>
</dbReference>
<evidence type="ECO:0000256" key="5">
    <source>
        <dbReference type="ARBA" id="ARBA00022840"/>
    </source>
</evidence>
<keyword evidence="4" id="KW-0547">Nucleotide-binding</keyword>
<dbReference type="CDD" id="cd03257">
    <property type="entry name" value="ABC_NikE_OppD_transporters"/>
    <property type="match status" value="1"/>
</dbReference>
<dbReference type="PROSITE" id="PS50893">
    <property type="entry name" value="ABC_TRANSPORTER_2"/>
    <property type="match status" value="1"/>
</dbReference>
<comment type="subcellular location">
    <subcellularLocation>
        <location evidence="1">Cell membrane</location>
        <topology evidence="1">Peripheral membrane protein</topology>
    </subcellularLocation>
</comment>
<accession>A0A1J5R150</accession>
<dbReference type="NCBIfam" id="TIGR01727">
    <property type="entry name" value="oligo_HPY"/>
    <property type="match status" value="1"/>
</dbReference>
<dbReference type="PROSITE" id="PS00211">
    <property type="entry name" value="ABC_TRANSPORTER_1"/>
    <property type="match status" value="1"/>
</dbReference>
<dbReference type="Gene3D" id="3.40.50.300">
    <property type="entry name" value="P-loop containing nucleotide triphosphate hydrolases"/>
    <property type="match status" value="1"/>
</dbReference>
<dbReference type="SMART" id="SM00382">
    <property type="entry name" value="AAA"/>
    <property type="match status" value="1"/>
</dbReference>
<evidence type="ECO:0000256" key="3">
    <source>
        <dbReference type="ARBA" id="ARBA00022475"/>
    </source>
</evidence>
<dbReference type="Pfam" id="PF00005">
    <property type="entry name" value="ABC_tran"/>
    <property type="match status" value="1"/>
</dbReference>
<evidence type="ECO:0000259" key="7">
    <source>
        <dbReference type="PROSITE" id="PS50893"/>
    </source>
</evidence>
<keyword evidence="6" id="KW-0472">Membrane</keyword>
<protein>
    <submittedName>
        <fullName evidence="8">Oligopeptide transport ATP-binding protein OppD</fullName>
    </submittedName>
</protein>
<dbReference type="InterPro" id="IPR013563">
    <property type="entry name" value="Oligopep_ABC_C"/>
</dbReference>
<dbReference type="GO" id="GO:0016887">
    <property type="term" value="F:ATP hydrolysis activity"/>
    <property type="evidence" value="ECO:0007669"/>
    <property type="project" value="InterPro"/>
</dbReference>
<dbReference type="InterPro" id="IPR027417">
    <property type="entry name" value="P-loop_NTPase"/>
</dbReference>
<comment type="caution">
    <text evidence="8">The sequence shown here is derived from an EMBL/GenBank/DDBJ whole genome shotgun (WGS) entry which is preliminary data.</text>
</comment>
<feature type="domain" description="ABC transporter" evidence="7">
    <location>
        <begin position="4"/>
        <end position="254"/>
    </location>
</feature>
<dbReference type="PANTHER" id="PTHR43297:SF2">
    <property type="entry name" value="DIPEPTIDE TRANSPORT ATP-BINDING PROTEIN DPPD"/>
    <property type="match status" value="1"/>
</dbReference>
<dbReference type="InterPro" id="IPR017871">
    <property type="entry name" value="ABC_transporter-like_CS"/>
</dbReference>